<protein>
    <submittedName>
        <fullName evidence="4">FAD-dependent monooxygenase</fullName>
    </submittedName>
</protein>
<gene>
    <name evidence="4" type="ORF">ACFPEL_21630</name>
</gene>
<evidence type="ECO:0000313" key="4">
    <source>
        <dbReference type="EMBL" id="MFC4835024.1"/>
    </source>
</evidence>
<dbReference type="InterPro" id="IPR002938">
    <property type="entry name" value="FAD-bd"/>
</dbReference>
<evidence type="ECO:0000256" key="2">
    <source>
        <dbReference type="ARBA" id="ARBA00023027"/>
    </source>
</evidence>
<dbReference type="Gene3D" id="3.30.9.20">
    <property type="match status" value="1"/>
</dbReference>
<keyword evidence="5" id="KW-1185">Reference proteome</keyword>
<evidence type="ECO:0000313" key="5">
    <source>
        <dbReference type="Proteomes" id="UP001595909"/>
    </source>
</evidence>
<comment type="caution">
    <text evidence="4">The sequence shown here is derived from an EMBL/GenBank/DDBJ whole genome shotgun (WGS) entry which is preliminary data.</text>
</comment>
<dbReference type="Pfam" id="PF01494">
    <property type="entry name" value="FAD_binding_3"/>
    <property type="match status" value="1"/>
</dbReference>
<dbReference type="RefSeq" id="WP_274187454.1">
    <property type="nucleotide sequence ID" value="NZ_BAABHN010000045.1"/>
</dbReference>
<keyword evidence="4" id="KW-0503">Monooxygenase</keyword>
<keyword evidence="1" id="KW-0560">Oxidoreductase</keyword>
<name>A0ABV9RLE9_9PSEU</name>
<dbReference type="SUPFAM" id="SSF51905">
    <property type="entry name" value="FAD/NAD(P)-binding domain"/>
    <property type="match status" value="1"/>
</dbReference>
<dbReference type="PANTHER" id="PTHR43476:SF4">
    <property type="entry name" value="BLR0106 PROTEIN"/>
    <property type="match status" value="1"/>
</dbReference>
<dbReference type="PANTHER" id="PTHR43476">
    <property type="entry name" value="3-(3-HYDROXY-PHENYL)PROPIONATE/3-HYDROXYCINNAMIC ACID HYDROXYLASE"/>
    <property type="match status" value="1"/>
</dbReference>
<accession>A0ABV9RLE9</accession>
<feature type="domain" description="FAD-binding" evidence="3">
    <location>
        <begin position="125"/>
        <end position="327"/>
    </location>
</feature>
<reference evidence="5" key="1">
    <citation type="journal article" date="2019" name="Int. J. Syst. Evol. Microbiol.">
        <title>The Global Catalogue of Microorganisms (GCM) 10K type strain sequencing project: providing services to taxonomists for standard genome sequencing and annotation.</title>
        <authorList>
            <consortium name="The Broad Institute Genomics Platform"/>
            <consortium name="The Broad Institute Genome Sequencing Center for Infectious Disease"/>
            <person name="Wu L."/>
            <person name="Ma J."/>
        </authorList>
    </citation>
    <scope>NUCLEOTIDE SEQUENCE [LARGE SCALE GENOMIC DNA]</scope>
    <source>
        <strain evidence="5">CCUG 50347</strain>
    </source>
</reference>
<sequence length="551" mass="59140">MKLDSVAVLGGGPGGLYAARLLKLAHPHAEVAVYEQSLPETTFGFGVALASRTQRNLEAADPETLADILAAGLPHDMRMVVGEDSARVRNGAVMGIARPGLLAILRHHAEAAGVTLHYGVRATVDEFTADLVVAADGVSSQTRSSLAEQLGASVDVAGCLYLWAGADFALDTAIFAPVTTPHGTFVTHAYPYRADRSTILIETDQRTWRAAGFDASTEATPPDQSDEASLRYLQEAFADHLDGHRLIGNRTRWMRFRTVHCERWSHGNVVLLGDAAHTAHYSVGSGTKLAMEDAIALRDAVGDAATVPEALAEYERVRRPQVERLQDLARRSQLWWDSFPQRTHLPAHQLMLAYMTRTGNVALPRFAGTNPDTARRGLAEFAGVDPGDVPLEDVTGWVLDQPLQHGGRRFASRRLDPDRRAALTAVPGSGAAEHPGPPPFDGALALLTTSIGDPWNHDADVLVKHVNELVRSGWAGCWLTGPDDAVDERGRVLTRLDLGERLRAETGGLTVVDGPVTVLDDLAAGVVAGRADLVCPLPETTRPLSPLGGPR</sequence>
<dbReference type="InterPro" id="IPR036188">
    <property type="entry name" value="FAD/NAD-bd_sf"/>
</dbReference>
<evidence type="ECO:0000256" key="1">
    <source>
        <dbReference type="ARBA" id="ARBA00023002"/>
    </source>
</evidence>
<dbReference type="Gene3D" id="3.50.50.60">
    <property type="entry name" value="FAD/NAD(P)-binding domain"/>
    <property type="match status" value="1"/>
</dbReference>
<organism evidence="4 5">
    <name type="scientific">Actinomycetospora chibensis</name>
    <dbReference type="NCBI Taxonomy" id="663606"/>
    <lineage>
        <taxon>Bacteria</taxon>
        <taxon>Bacillati</taxon>
        <taxon>Actinomycetota</taxon>
        <taxon>Actinomycetes</taxon>
        <taxon>Pseudonocardiales</taxon>
        <taxon>Pseudonocardiaceae</taxon>
        <taxon>Actinomycetospora</taxon>
    </lineage>
</organism>
<keyword evidence="2" id="KW-0520">NAD</keyword>
<dbReference type="EMBL" id="JBHSIM010000045">
    <property type="protein sequence ID" value="MFC4835024.1"/>
    <property type="molecule type" value="Genomic_DNA"/>
</dbReference>
<evidence type="ECO:0000259" key="3">
    <source>
        <dbReference type="Pfam" id="PF01494"/>
    </source>
</evidence>
<dbReference type="Proteomes" id="UP001595909">
    <property type="component" value="Unassembled WGS sequence"/>
</dbReference>
<proteinExistence type="predicted"/>
<dbReference type="PRINTS" id="PR00420">
    <property type="entry name" value="RNGMNOXGNASE"/>
</dbReference>
<dbReference type="GO" id="GO:0004497">
    <property type="term" value="F:monooxygenase activity"/>
    <property type="evidence" value="ECO:0007669"/>
    <property type="project" value="UniProtKB-KW"/>
</dbReference>
<dbReference type="InterPro" id="IPR050631">
    <property type="entry name" value="PheA/TfdB_FAD_monoxygenase"/>
</dbReference>